<name>A0A8J3MW30_9CHLR</name>
<evidence type="ECO:0008006" key="3">
    <source>
        <dbReference type="Google" id="ProtNLM"/>
    </source>
</evidence>
<dbReference type="Gene3D" id="3.40.50.10090">
    <property type="match status" value="1"/>
</dbReference>
<sequence>MSEMQASTLPLQGKRILVTRTRKRTSAFSARLRALGALPVEFPTIRIAPRRTGAS</sequence>
<dbReference type="GO" id="GO:0033014">
    <property type="term" value="P:tetrapyrrole biosynthetic process"/>
    <property type="evidence" value="ECO:0007669"/>
    <property type="project" value="InterPro"/>
</dbReference>
<dbReference type="RefSeq" id="WP_220197732.1">
    <property type="nucleotide sequence ID" value="NZ_BNJF01000004.1"/>
</dbReference>
<dbReference type="InterPro" id="IPR036108">
    <property type="entry name" value="4pyrrol_syn_uPrphyn_synt_sf"/>
</dbReference>
<keyword evidence="2" id="KW-1185">Reference proteome</keyword>
<evidence type="ECO:0000313" key="1">
    <source>
        <dbReference type="EMBL" id="GHO48536.1"/>
    </source>
</evidence>
<gene>
    <name evidence="1" type="ORF">KSX_66990</name>
</gene>
<dbReference type="GO" id="GO:0004852">
    <property type="term" value="F:uroporphyrinogen-III synthase activity"/>
    <property type="evidence" value="ECO:0007669"/>
    <property type="project" value="InterPro"/>
</dbReference>
<comment type="caution">
    <text evidence="1">The sequence shown here is derived from an EMBL/GenBank/DDBJ whole genome shotgun (WGS) entry which is preliminary data.</text>
</comment>
<dbReference type="Proteomes" id="UP000612362">
    <property type="component" value="Unassembled WGS sequence"/>
</dbReference>
<reference evidence="1" key="1">
    <citation type="submission" date="2020-10" db="EMBL/GenBank/DDBJ databases">
        <title>Taxonomic study of unclassified bacteria belonging to the class Ktedonobacteria.</title>
        <authorList>
            <person name="Yabe S."/>
            <person name="Wang C.M."/>
            <person name="Zheng Y."/>
            <person name="Sakai Y."/>
            <person name="Cavaletti L."/>
            <person name="Monciardini P."/>
            <person name="Donadio S."/>
        </authorList>
    </citation>
    <scope>NUCLEOTIDE SEQUENCE</scope>
    <source>
        <strain evidence="1">SOSP1-1</strain>
    </source>
</reference>
<proteinExistence type="predicted"/>
<accession>A0A8J3MW30</accession>
<evidence type="ECO:0000313" key="2">
    <source>
        <dbReference type="Proteomes" id="UP000612362"/>
    </source>
</evidence>
<dbReference type="SUPFAM" id="SSF69618">
    <property type="entry name" value="HemD-like"/>
    <property type="match status" value="1"/>
</dbReference>
<dbReference type="AlphaFoldDB" id="A0A8J3MW30"/>
<organism evidence="1 2">
    <name type="scientific">Ktedonospora formicarum</name>
    <dbReference type="NCBI Taxonomy" id="2778364"/>
    <lineage>
        <taxon>Bacteria</taxon>
        <taxon>Bacillati</taxon>
        <taxon>Chloroflexota</taxon>
        <taxon>Ktedonobacteria</taxon>
        <taxon>Ktedonobacterales</taxon>
        <taxon>Ktedonobacteraceae</taxon>
        <taxon>Ktedonospora</taxon>
    </lineage>
</organism>
<protein>
    <recommendedName>
        <fullName evidence="3">Uroporphyrinogen-III synthase</fullName>
    </recommendedName>
</protein>
<dbReference type="EMBL" id="BNJF01000004">
    <property type="protein sequence ID" value="GHO48536.1"/>
    <property type="molecule type" value="Genomic_DNA"/>
</dbReference>